<dbReference type="Proteomes" id="UP000283509">
    <property type="component" value="Unassembled WGS sequence"/>
</dbReference>
<dbReference type="InterPro" id="IPR008271">
    <property type="entry name" value="Ser/Thr_kinase_AS"/>
</dbReference>
<organism evidence="11 12">
    <name type="scientific">Penaeus vannamei</name>
    <name type="common">Whiteleg shrimp</name>
    <name type="synonym">Litopenaeus vannamei</name>
    <dbReference type="NCBI Taxonomy" id="6689"/>
    <lineage>
        <taxon>Eukaryota</taxon>
        <taxon>Metazoa</taxon>
        <taxon>Ecdysozoa</taxon>
        <taxon>Arthropoda</taxon>
        <taxon>Crustacea</taxon>
        <taxon>Multicrustacea</taxon>
        <taxon>Malacostraca</taxon>
        <taxon>Eumalacostraca</taxon>
        <taxon>Eucarida</taxon>
        <taxon>Decapoda</taxon>
        <taxon>Dendrobranchiata</taxon>
        <taxon>Penaeoidea</taxon>
        <taxon>Penaeidae</taxon>
        <taxon>Penaeus</taxon>
    </lineage>
</organism>
<dbReference type="OrthoDB" id="266718at2759"/>
<dbReference type="AlphaFoldDB" id="A0A3R7N9J4"/>
<keyword evidence="6 11" id="KW-0418">Kinase</keyword>
<evidence type="ECO:0000256" key="8">
    <source>
        <dbReference type="ARBA" id="ARBA00047899"/>
    </source>
</evidence>
<keyword evidence="12" id="KW-1185">Reference proteome</keyword>
<evidence type="ECO:0000256" key="6">
    <source>
        <dbReference type="ARBA" id="ARBA00022777"/>
    </source>
</evidence>
<evidence type="ECO:0000256" key="3">
    <source>
        <dbReference type="ARBA" id="ARBA00022527"/>
    </source>
</evidence>
<dbReference type="GO" id="GO:0005524">
    <property type="term" value="F:ATP binding"/>
    <property type="evidence" value="ECO:0007669"/>
    <property type="project" value="UniProtKB-KW"/>
</dbReference>
<evidence type="ECO:0000259" key="10">
    <source>
        <dbReference type="PROSITE" id="PS50011"/>
    </source>
</evidence>
<comment type="catalytic activity">
    <reaction evidence="8">
        <text>L-threonyl-[protein] + ATP = O-phospho-L-threonyl-[protein] + ADP + H(+)</text>
        <dbReference type="Rhea" id="RHEA:46608"/>
        <dbReference type="Rhea" id="RHEA-COMP:11060"/>
        <dbReference type="Rhea" id="RHEA-COMP:11605"/>
        <dbReference type="ChEBI" id="CHEBI:15378"/>
        <dbReference type="ChEBI" id="CHEBI:30013"/>
        <dbReference type="ChEBI" id="CHEBI:30616"/>
        <dbReference type="ChEBI" id="CHEBI:61977"/>
        <dbReference type="ChEBI" id="CHEBI:456216"/>
        <dbReference type="EC" id="2.7.11.1"/>
    </reaction>
</comment>
<dbReference type="PANTHER" id="PTHR44899">
    <property type="entry name" value="CAMK FAMILY PROTEIN KINASE"/>
    <property type="match status" value="1"/>
</dbReference>
<evidence type="ECO:0000256" key="2">
    <source>
        <dbReference type="ARBA" id="ARBA00012513"/>
    </source>
</evidence>
<reference evidence="11 12" key="1">
    <citation type="submission" date="2018-04" db="EMBL/GenBank/DDBJ databases">
        <authorList>
            <person name="Zhang X."/>
            <person name="Yuan J."/>
            <person name="Li F."/>
            <person name="Xiang J."/>
        </authorList>
    </citation>
    <scope>NUCLEOTIDE SEQUENCE [LARGE SCALE GENOMIC DNA]</scope>
    <source>
        <tissue evidence="11">Muscle</tissue>
    </source>
</reference>
<dbReference type="PROSITE" id="PS00108">
    <property type="entry name" value="PROTEIN_KINASE_ST"/>
    <property type="match status" value="1"/>
</dbReference>
<dbReference type="STRING" id="6689.A0A3R7N9J4"/>
<dbReference type="InterPro" id="IPR051131">
    <property type="entry name" value="NEK_Ser/Thr_kinase_NIMA"/>
</dbReference>
<sequence length="159" mass="18408">MKEFIEETQNHAFRFVISTFRLQGLVLEVNLLRELRHPYIVKFLHHVVDKRSTTLYILMEHCPGGDLKRLISKCRQTSTFLEEGFIWRILKQVCEALKVCHTRQLQKGRVILHRDIKPANVFLDANGDVKLGDFGLARTLNSEASFATTFVGTPYYMSP</sequence>
<dbReference type="EMBL" id="QCYY01001052">
    <property type="protein sequence ID" value="ROT80908.1"/>
    <property type="molecule type" value="Genomic_DNA"/>
</dbReference>
<comment type="caution">
    <text evidence="11">The sequence shown here is derived from an EMBL/GenBank/DDBJ whole genome shotgun (WGS) entry which is preliminary data.</text>
</comment>
<dbReference type="Gene3D" id="3.30.200.20">
    <property type="entry name" value="Phosphorylase Kinase, domain 1"/>
    <property type="match status" value="1"/>
</dbReference>
<dbReference type="InterPro" id="IPR011009">
    <property type="entry name" value="Kinase-like_dom_sf"/>
</dbReference>
<name>A0A3R7N9J4_PENVA</name>
<comment type="similarity">
    <text evidence="1">Belongs to the protein kinase superfamily. NEK Ser/Thr protein kinase family. NIMA subfamily.</text>
</comment>
<evidence type="ECO:0000256" key="5">
    <source>
        <dbReference type="ARBA" id="ARBA00022741"/>
    </source>
</evidence>
<dbReference type="SUPFAM" id="SSF56112">
    <property type="entry name" value="Protein kinase-like (PK-like)"/>
    <property type="match status" value="1"/>
</dbReference>
<dbReference type="Gene3D" id="1.10.510.10">
    <property type="entry name" value="Transferase(Phosphotransferase) domain 1"/>
    <property type="match status" value="1"/>
</dbReference>
<evidence type="ECO:0000313" key="11">
    <source>
        <dbReference type="EMBL" id="ROT80908.1"/>
    </source>
</evidence>
<comment type="catalytic activity">
    <reaction evidence="9">
        <text>L-seryl-[protein] + ATP = O-phospho-L-seryl-[protein] + ADP + H(+)</text>
        <dbReference type="Rhea" id="RHEA:17989"/>
        <dbReference type="Rhea" id="RHEA-COMP:9863"/>
        <dbReference type="Rhea" id="RHEA-COMP:11604"/>
        <dbReference type="ChEBI" id="CHEBI:15378"/>
        <dbReference type="ChEBI" id="CHEBI:29999"/>
        <dbReference type="ChEBI" id="CHEBI:30616"/>
        <dbReference type="ChEBI" id="CHEBI:83421"/>
        <dbReference type="ChEBI" id="CHEBI:456216"/>
        <dbReference type="EC" id="2.7.11.1"/>
    </reaction>
</comment>
<keyword evidence="3" id="KW-0723">Serine/threonine-protein kinase</keyword>
<keyword evidence="4" id="KW-0808">Transferase</keyword>
<feature type="non-terminal residue" evidence="11">
    <location>
        <position position="159"/>
    </location>
</feature>
<feature type="domain" description="Protein kinase" evidence="10">
    <location>
        <begin position="1"/>
        <end position="159"/>
    </location>
</feature>
<accession>A0A3R7N9J4</accession>
<evidence type="ECO:0000313" key="12">
    <source>
        <dbReference type="Proteomes" id="UP000283509"/>
    </source>
</evidence>
<dbReference type="GO" id="GO:0004674">
    <property type="term" value="F:protein serine/threonine kinase activity"/>
    <property type="evidence" value="ECO:0007669"/>
    <property type="project" value="UniProtKB-KW"/>
</dbReference>
<evidence type="ECO:0000256" key="1">
    <source>
        <dbReference type="ARBA" id="ARBA00010886"/>
    </source>
</evidence>
<protein>
    <recommendedName>
        <fullName evidence="2">non-specific serine/threonine protein kinase</fullName>
        <ecNumber evidence="2">2.7.11.1</ecNumber>
    </recommendedName>
</protein>
<dbReference type="InterPro" id="IPR000719">
    <property type="entry name" value="Prot_kinase_dom"/>
</dbReference>
<keyword evidence="5" id="KW-0547">Nucleotide-binding</keyword>
<dbReference type="EC" id="2.7.11.1" evidence="2"/>
<dbReference type="PROSITE" id="PS50011">
    <property type="entry name" value="PROTEIN_KINASE_DOM"/>
    <property type="match status" value="1"/>
</dbReference>
<evidence type="ECO:0000256" key="4">
    <source>
        <dbReference type="ARBA" id="ARBA00022679"/>
    </source>
</evidence>
<keyword evidence="7" id="KW-0067">ATP-binding</keyword>
<evidence type="ECO:0000256" key="7">
    <source>
        <dbReference type="ARBA" id="ARBA00022840"/>
    </source>
</evidence>
<dbReference type="PANTHER" id="PTHR44899:SF10">
    <property type="entry name" value="NIMA-RELATED KINASE 2"/>
    <property type="match status" value="1"/>
</dbReference>
<evidence type="ECO:0000256" key="9">
    <source>
        <dbReference type="ARBA" id="ARBA00048679"/>
    </source>
</evidence>
<dbReference type="SMART" id="SM00220">
    <property type="entry name" value="S_TKc"/>
    <property type="match status" value="1"/>
</dbReference>
<gene>
    <name evidence="11" type="ORF">C7M84_000367</name>
</gene>
<proteinExistence type="inferred from homology"/>
<reference evidence="11 12" key="2">
    <citation type="submission" date="2019-01" db="EMBL/GenBank/DDBJ databases">
        <title>The decoding of complex shrimp genome reveals the adaptation for benthos swimmer, frequently molting mechanism and breeding impact on genome.</title>
        <authorList>
            <person name="Sun Y."/>
            <person name="Gao Y."/>
            <person name="Yu Y."/>
        </authorList>
    </citation>
    <scope>NUCLEOTIDE SEQUENCE [LARGE SCALE GENOMIC DNA]</scope>
    <source>
        <tissue evidence="11">Muscle</tissue>
    </source>
</reference>
<dbReference type="Pfam" id="PF00069">
    <property type="entry name" value="Pkinase"/>
    <property type="match status" value="1"/>
</dbReference>